<dbReference type="RefSeq" id="WP_091684242.1">
    <property type="nucleotide sequence ID" value="NZ_BAABFM010000006.1"/>
</dbReference>
<dbReference type="OrthoDB" id="2871129at2"/>
<evidence type="ECO:0000313" key="1">
    <source>
        <dbReference type="EMBL" id="SFN87596.1"/>
    </source>
</evidence>
<dbReference type="EMBL" id="FOWD01000003">
    <property type="protein sequence ID" value="SFN87596.1"/>
    <property type="molecule type" value="Genomic_DNA"/>
</dbReference>
<dbReference type="PROSITE" id="PS51257">
    <property type="entry name" value="PROKAR_LIPOPROTEIN"/>
    <property type="match status" value="1"/>
</dbReference>
<protein>
    <recommendedName>
        <fullName evidence="3">PsbP protein</fullName>
    </recommendedName>
</protein>
<keyword evidence="2" id="KW-1185">Reference proteome</keyword>
<accession>A0A1I5CL34</accession>
<name>A0A1I5CL34_9FIRM</name>
<organism evidence="1 2">
    <name type="scientific">Anaerocolumna aminovalerica</name>
    <dbReference type="NCBI Taxonomy" id="1527"/>
    <lineage>
        <taxon>Bacteria</taxon>
        <taxon>Bacillati</taxon>
        <taxon>Bacillota</taxon>
        <taxon>Clostridia</taxon>
        <taxon>Lachnospirales</taxon>
        <taxon>Lachnospiraceae</taxon>
        <taxon>Anaerocolumna</taxon>
    </lineage>
</organism>
<proteinExistence type="predicted"/>
<dbReference type="Proteomes" id="UP000198806">
    <property type="component" value="Unassembled WGS sequence"/>
</dbReference>
<dbReference type="STRING" id="1527.SAMN04489757_103125"/>
<dbReference type="AlphaFoldDB" id="A0A1I5CL34"/>
<gene>
    <name evidence="1" type="ORF">SAMN04489757_103125</name>
</gene>
<evidence type="ECO:0000313" key="2">
    <source>
        <dbReference type="Proteomes" id="UP000198806"/>
    </source>
</evidence>
<reference evidence="1 2" key="1">
    <citation type="submission" date="2016-10" db="EMBL/GenBank/DDBJ databases">
        <authorList>
            <person name="de Groot N.N."/>
        </authorList>
    </citation>
    <scope>NUCLEOTIDE SEQUENCE [LARGE SCALE GENOMIC DNA]</scope>
    <source>
        <strain evidence="1 2">DSM 1283</strain>
    </source>
</reference>
<evidence type="ECO:0008006" key="3">
    <source>
        <dbReference type="Google" id="ProtNLM"/>
    </source>
</evidence>
<sequence length="253" mass="29099">MKRKIFIVMLVTTTTLSLYGCSKADIEMNPVKIEDSNTYLDTTLSDETNENEKQNTELTDKTLNENSAIDSTVKTTSETETKNTSANSELEGKEVDLKVEIEGSTETVKGKIHVSESGYQMAYDSERYVLSRELGVDSYMAKNPDPNVYPYVFLNISRYSNKKMDDYADQLEKEFADEQLSHAITKYKVIGEKQYKTIYLRTQTGYNWDSIIREYYILQDESDILLIETQYFLEAEEGHGARFMAMLDTLKIQ</sequence>